<dbReference type="PANTHER" id="PTHR30307">
    <property type="entry name" value="S-ADENOSYLMETHIONINE:TRNA RIBOSYLTRANSFERASE-ISOMERASE"/>
    <property type="match status" value="1"/>
</dbReference>
<organism evidence="6 7">
    <name type="scientific">Daphnia magna</name>
    <dbReference type="NCBI Taxonomy" id="35525"/>
    <lineage>
        <taxon>Eukaryota</taxon>
        <taxon>Metazoa</taxon>
        <taxon>Ecdysozoa</taxon>
        <taxon>Arthropoda</taxon>
        <taxon>Crustacea</taxon>
        <taxon>Branchiopoda</taxon>
        <taxon>Diplostraca</taxon>
        <taxon>Cladocera</taxon>
        <taxon>Anomopoda</taxon>
        <taxon>Daphniidae</taxon>
        <taxon>Daphnia</taxon>
    </lineage>
</organism>
<dbReference type="InterPro" id="IPR036100">
    <property type="entry name" value="QueA_sf"/>
</dbReference>
<dbReference type="InterPro" id="IPR042119">
    <property type="entry name" value="QueA_dom2"/>
</dbReference>
<name>A0ABR0B9A0_9CRUS</name>
<evidence type="ECO:0008006" key="8">
    <source>
        <dbReference type="Google" id="ProtNLM"/>
    </source>
</evidence>
<evidence type="ECO:0000256" key="3">
    <source>
        <dbReference type="ARBA" id="ARBA00022691"/>
    </source>
</evidence>
<keyword evidence="7" id="KW-1185">Reference proteome</keyword>
<dbReference type="Gene3D" id="2.40.10.240">
    <property type="entry name" value="QueA-like"/>
    <property type="match status" value="1"/>
</dbReference>
<evidence type="ECO:0000256" key="4">
    <source>
        <dbReference type="ARBA" id="ARBA00022785"/>
    </source>
</evidence>
<dbReference type="InterPro" id="IPR003699">
    <property type="entry name" value="QueA"/>
</dbReference>
<dbReference type="EMBL" id="JAOYFB010000041">
    <property type="protein sequence ID" value="KAK4045160.1"/>
    <property type="molecule type" value="Genomic_DNA"/>
</dbReference>
<sequence length="296" mass="32176">MRSVAPGRQRSLAGSRSSVEGAQSRHDDHLRHGGARRADGENPRFTAERAIFRVKLTARTAGGEATVVAPLRRALGHMPLPPYIKREARPEDAVRYQTVFAREEGAVAAPTAGLHLTEEILKQIKEKATVVPVTLHVGLGTFAPVTAEDLNDHAMHEERFRIPAATLTALAAAKREGRPIVAIGTTVVRALEGRPPPASTSRTSRPGPVRRRRPTILRGAATPETAGPVQRGPPGYRFQVVDRLLTNFHLPKSTLLALVAAFAGRDRILAAYAHAVAHRYRFFSYGDAMLLDRSDA</sequence>
<feature type="compositionally biased region" description="Basic and acidic residues" evidence="5">
    <location>
        <begin position="23"/>
        <end position="42"/>
    </location>
</feature>
<keyword evidence="4" id="KW-0671">Queuosine biosynthesis</keyword>
<keyword evidence="3" id="KW-0949">S-adenosyl-L-methionine</keyword>
<evidence type="ECO:0000313" key="7">
    <source>
        <dbReference type="Proteomes" id="UP001234178"/>
    </source>
</evidence>
<dbReference type="Proteomes" id="UP001234178">
    <property type="component" value="Unassembled WGS sequence"/>
</dbReference>
<reference evidence="6 7" key="1">
    <citation type="journal article" date="2023" name="Nucleic Acids Res.">
        <title>The hologenome of Daphnia magna reveals possible DNA methylation and microbiome-mediated evolution of the host genome.</title>
        <authorList>
            <person name="Chaturvedi A."/>
            <person name="Li X."/>
            <person name="Dhandapani V."/>
            <person name="Marshall H."/>
            <person name="Kissane S."/>
            <person name="Cuenca-Cambronero M."/>
            <person name="Asole G."/>
            <person name="Calvet F."/>
            <person name="Ruiz-Romero M."/>
            <person name="Marangio P."/>
            <person name="Guigo R."/>
            <person name="Rago D."/>
            <person name="Mirbahai L."/>
            <person name="Eastwood N."/>
            <person name="Colbourne J.K."/>
            <person name="Zhou J."/>
            <person name="Mallon E."/>
            <person name="Orsini L."/>
        </authorList>
    </citation>
    <scope>NUCLEOTIDE SEQUENCE [LARGE SCALE GENOMIC DNA]</scope>
    <source>
        <strain evidence="6">LRV0_1</strain>
    </source>
</reference>
<dbReference type="SUPFAM" id="SSF111337">
    <property type="entry name" value="QueA-like"/>
    <property type="match status" value="1"/>
</dbReference>
<accession>A0ABR0B9A0</accession>
<comment type="caution">
    <text evidence="6">The sequence shown here is derived from an EMBL/GenBank/DDBJ whole genome shotgun (WGS) entry which is preliminary data.</text>
</comment>
<keyword evidence="2" id="KW-0808">Transferase</keyword>
<evidence type="ECO:0000256" key="2">
    <source>
        <dbReference type="ARBA" id="ARBA00022679"/>
    </source>
</evidence>
<dbReference type="PANTHER" id="PTHR30307:SF0">
    <property type="entry name" value="S-ADENOSYLMETHIONINE:TRNA RIBOSYLTRANSFERASE-ISOMERASE"/>
    <property type="match status" value="1"/>
</dbReference>
<feature type="compositionally biased region" description="Polar residues" evidence="5">
    <location>
        <begin position="12"/>
        <end position="21"/>
    </location>
</feature>
<proteinExistence type="predicted"/>
<keyword evidence="1" id="KW-0963">Cytoplasm</keyword>
<protein>
    <recommendedName>
        <fullName evidence="8">S-adenosylmethionine:tRNA ribosyltransferase-isomerase</fullName>
    </recommendedName>
</protein>
<evidence type="ECO:0000256" key="1">
    <source>
        <dbReference type="ARBA" id="ARBA00022490"/>
    </source>
</evidence>
<gene>
    <name evidence="6" type="ORF">OUZ56_032568</name>
</gene>
<feature type="region of interest" description="Disordered" evidence="5">
    <location>
        <begin position="192"/>
        <end position="233"/>
    </location>
</feature>
<evidence type="ECO:0000256" key="5">
    <source>
        <dbReference type="SAM" id="MobiDB-lite"/>
    </source>
</evidence>
<feature type="region of interest" description="Disordered" evidence="5">
    <location>
        <begin position="1"/>
        <end position="42"/>
    </location>
</feature>
<dbReference type="Gene3D" id="3.40.1780.10">
    <property type="entry name" value="QueA-like"/>
    <property type="match status" value="1"/>
</dbReference>
<dbReference type="Pfam" id="PF02547">
    <property type="entry name" value="Queuosine_synth"/>
    <property type="match status" value="1"/>
</dbReference>
<dbReference type="InterPro" id="IPR042118">
    <property type="entry name" value="QueA_dom1"/>
</dbReference>
<evidence type="ECO:0000313" key="6">
    <source>
        <dbReference type="EMBL" id="KAK4045160.1"/>
    </source>
</evidence>